<comment type="caution">
    <text evidence="1">The sequence shown here is derived from an EMBL/GenBank/DDBJ whole genome shotgun (WGS) entry which is preliminary data.</text>
</comment>
<evidence type="ECO:0000313" key="2">
    <source>
        <dbReference type="Proteomes" id="UP000051586"/>
    </source>
</evidence>
<protein>
    <recommendedName>
        <fullName evidence="3">Stimulator of FtsZ polymerization and component of cell-division Z-ring</fullName>
    </recommendedName>
</protein>
<accession>A0A0R2CX16</accession>
<evidence type="ECO:0000313" key="1">
    <source>
        <dbReference type="EMBL" id="KRM92412.1"/>
    </source>
</evidence>
<dbReference type="PATRIC" id="fig|1423745.4.peg.28"/>
<dbReference type="STRING" id="1423745.GCA_001311215_00645"/>
<dbReference type="SUPFAM" id="SSF102829">
    <property type="entry name" value="Cell division protein ZapA-like"/>
    <property type="match status" value="1"/>
</dbReference>
<dbReference type="InterPro" id="IPR053712">
    <property type="entry name" value="Bac_CellDiv_Activator"/>
</dbReference>
<evidence type="ECO:0008006" key="3">
    <source>
        <dbReference type="Google" id="ProtNLM"/>
    </source>
</evidence>
<dbReference type="Gene3D" id="6.10.250.790">
    <property type="match status" value="1"/>
</dbReference>
<gene>
    <name evidence="1" type="ORF">FC87_GL000024</name>
</gene>
<dbReference type="Proteomes" id="UP000051586">
    <property type="component" value="Unassembled WGS sequence"/>
</dbReference>
<dbReference type="Pfam" id="PF05164">
    <property type="entry name" value="ZapA"/>
    <property type="match status" value="1"/>
</dbReference>
<organism evidence="1 2">
    <name type="scientific">Fructilactobacillus florum DSM 22689 = JCM 16035</name>
    <dbReference type="NCBI Taxonomy" id="1423745"/>
    <lineage>
        <taxon>Bacteria</taxon>
        <taxon>Bacillati</taxon>
        <taxon>Bacillota</taxon>
        <taxon>Bacilli</taxon>
        <taxon>Lactobacillales</taxon>
        <taxon>Lactobacillaceae</taxon>
        <taxon>Fructilactobacillus</taxon>
    </lineage>
</organism>
<sequence>MGTNNRVGTFLIIRAKIKSLAGGVLVVEKKRFKTDIDGKSYTFIGTASDEHMQSVAQILNHELATIKQQASDLNSVDAALLVAFNAISKQLDLQLQLDDLQTTTHEKDNQA</sequence>
<dbReference type="InterPro" id="IPR007838">
    <property type="entry name" value="Cell_div_ZapA-like"/>
</dbReference>
<dbReference type="InterPro" id="IPR036192">
    <property type="entry name" value="Cell_div_ZapA-like_sf"/>
</dbReference>
<dbReference type="AlphaFoldDB" id="A0A0R2CX16"/>
<dbReference type="EMBL" id="AYZI01000001">
    <property type="protein sequence ID" value="KRM92412.1"/>
    <property type="molecule type" value="Genomic_DNA"/>
</dbReference>
<proteinExistence type="predicted"/>
<name>A0A0R2CX16_9LACO</name>
<reference evidence="1 2" key="1">
    <citation type="journal article" date="2015" name="Genome Announc.">
        <title>Expanding the biotechnology potential of lactobacilli through comparative genomics of 213 strains and associated genera.</title>
        <authorList>
            <person name="Sun Z."/>
            <person name="Harris H.M."/>
            <person name="McCann A."/>
            <person name="Guo C."/>
            <person name="Argimon S."/>
            <person name="Zhang W."/>
            <person name="Yang X."/>
            <person name="Jeffery I.B."/>
            <person name="Cooney J.C."/>
            <person name="Kagawa T.F."/>
            <person name="Liu W."/>
            <person name="Song Y."/>
            <person name="Salvetti E."/>
            <person name="Wrobel A."/>
            <person name="Rasinkangas P."/>
            <person name="Parkhill J."/>
            <person name="Rea M.C."/>
            <person name="O'Sullivan O."/>
            <person name="Ritari J."/>
            <person name="Douillard F.P."/>
            <person name="Paul Ross R."/>
            <person name="Yang R."/>
            <person name="Briner A.E."/>
            <person name="Felis G.E."/>
            <person name="de Vos W.M."/>
            <person name="Barrangou R."/>
            <person name="Klaenhammer T.R."/>
            <person name="Caufield P.W."/>
            <person name="Cui Y."/>
            <person name="Zhang H."/>
            <person name="O'Toole P.W."/>
        </authorList>
    </citation>
    <scope>NUCLEOTIDE SEQUENCE [LARGE SCALE GENOMIC DNA]</scope>
    <source>
        <strain evidence="1 2">DSM 22689</strain>
    </source>
</reference>